<gene>
    <name evidence="1" type="ORF">EDD68_1031</name>
</gene>
<protein>
    <recommendedName>
        <fullName evidence="3">Nucleotidyltransferase-like protein</fullName>
    </recommendedName>
</protein>
<organism evidence="1 2">
    <name type="scientific">Melghiribacillus thermohalophilus</name>
    <dbReference type="NCBI Taxonomy" id="1324956"/>
    <lineage>
        <taxon>Bacteria</taxon>
        <taxon>Bacillati</taxon>
        <taxon>Bacillota</taxon>
        <taxon>Bacilli</taxon>
        <taxon>Bacillales</taxon>
        <taxon>Bacillaceae</taxon>
        <taxon>Melghiribacillus</taxon>
    </lineage>
</organism>
<keyword evidence="2" id="KW-1185">Reference proteome</keyword>
<dbReference type="Proteomes" id="UP000294650">
    <property type="component" value="Unassembled WGS sequence"/>
</dbReference>
<evidence type="ECO:0008006" key="3">
    <source>
        <dbReference type="Google" id="ProtNLM"/>
    </source>
</evidence>
<reference evidence="1 2" key="1">
    <citation type="submission" date="2019-03" db="EMBL/GenBank/DDBJ databases">
        <title>Genomic Encyclopedia of Type Strains, Phase IV (KMG-IV): sequencing the most valuable type-strain genomes for metagenomic binning, comparative biology and taxonomic classification.</title>
        <authorList>
            <person name="Goeker M."/>
        </authorList>
    </citation>
    <scope>NUCLEOTIDE SEQUENCE [LARGE SCALE GENOMIC DNA]</scope>
    <source>
        <strain evidence="1 2">DSM 25894</strain>
    </source>
</reference>
<sequence length="188" mass="21762">MFLNFDGINTEAKEIVKKTSYIYFKHLEKDLIGIILQGSAYKGGTIRNCSDIDFQVFVNNRALDNNGYLHYQICKEIQKEKELSRINISPFRNIQTDVFSKETFPSDYSKPIEGTYKIIYGKVPIREASQEEIFNSAVNTLKSIDLNPKFVTNDLLEVLRNKMCLILPLSYDCFQMLGWLLTFHANTH</sequence>
<dbReference type="AlphaFoldDB" id="A0A4R3NAU1"/>
<dbReference type="InterPro" id="IPR043519">
    <property type="entry name" value="NT_sf"/>
</dbReference>
<dbReference type="RefSeq" id="WP_132370888.1">
    <property type="nucleotide sequence ID" value="NZ_SMAN01000003.1"/>
</dbReference>
<evidence type="ECO:0000313" key="1">
    <source>
        <dbReference type="EMBL" id="TCT25449.1"/>
    </source>
</evidence>
<proteinExistence type="predicted"/>
<feature type="non-terminal residue" evidence="1">
    <location>
        <position position="188"/>
    </location>
</feature>
<accession>A0A4R3NAU1</accession>
<dbReference type="EMBL" id="SMAN01000003">
    <property type="protein sequence ID" value="TCT25449.1"/>
    <property type="molecule type" value="Genomic_DNA"/>
</dbReference>
<comment type="caution">
    <text evidence="1">The sequence shown here is derived from an EMBL/GenBank/DDBJ whole genome shotgun (WGS) entry which is preliminary data.</text>
</comment>
<dbReference type="OrthoDB" id="5643411at2"/>
<evidence type="ECO:0000313" key="2">
    <source>
        <dbReference type="Proteomes" id="UP000294650"/>
    </source>
</evidence>
<name>A0A4R3NAU1_9BACI</name>
<dbReference type="SUPFAM" id="SSF81301">
    <property type="entry name" value="Nucleotidyltransferase"/>
    <property type="match status" value="1"/>
</dbReference>